<evidence type="ECO:0000256" key="1">
    <source>
        <dbReference type="SAM" id="MobiDB-lite"/>
    </source>
</evidence>
<sequence length="71" mass="8087">MTNNQSNKPEKLEPQDSEQKDIKPKKDDNKAVVHPEDLNYQKEDAGFKDPAKTKETSEQPVNPVKTPPKDK</sequence>
<keyword evidence="3" id="KW-1185">Reference proteome</keyword>
<feature type="region of interest" description="Disordered" evidence="1">
    <location>
        <begin position="1"/>
        <end position="71"/>
    </location>
</feature>
<gene>
    <name evidence="2" type="ORF">B0I27_101333</name>
</gene>
<dbReference type="EMBL" id="PVTH01000001">
    <property type="protein sequence ID" value="PRY55364.1"/>
    <property type="molecule type" value="Genomic_DNA"/>
</dbReference>
<name>A0A2T0UBU8_9SPHI</name>
<organism evidence="2 3">
    <name type="scientific">Arcticibacter pallidicorallinus</name>
    <dbReference type="NCBI Taxonomy" id="1259464"/>
    <lineage>
        <taxon>Bacteria</taxon>
        <taxon>Pseudomonadati</taxon>
        <taxon>Bacteroidota</taxon>
        <taxon>Sphingobacteriia</taxon>
        <taxon>Sphingobacteriales</taxon>
        <taxon>Sphingobacteriaceae</taxon>
        <taxon>Arcticibacter</taxon>
    </lineage>
</organism>
<evidence type="ECO:0000313" key="2">
    <source>
        <dbReference type="EMBL" id="PRY55364.1"/>
    </source>
</evidence>
<proteinExistence type="predicted"/>
<protein>
    <submittedName>
        <fullName evidence="2">Uncharacterized protein</fullName>
    </submittedName>
</protein>
<dbReference type="OrthoDB" id="771036at2"/>
<evidence type="ECO:0000313" key="3">
    <source>
        <dbReference type="Proteomes" id="UP000238034"/>
    </source>
</evidence>
<dbReference type="AlphaFoldDB" id="A0A2T0UBU8"/>
<feature type="compositionally biased region" description="Basic and acidic residues" evidence="1">
    <location>
        <begin position="8"/>
        <end position="57"/>
    </location>
</feature>
<comment type="caution">
    <text evidence="2">The sequence shown here is derived from an EMBL/GenBank/DDBJ whole genome shotgun (WGS) entry which is preliminary data.</text>
</comment>
<accession>A0A2T0UBU8</accession>
<dbReference type="Proteomes" id="UP000238034">
    <property type="component" value="Unassembled WGS sequence"/>
</dbReference>
<dbReference type="RefSeq" id="WP_106290713.1">
    <property type="nucleotide sequence ID" value="NZ_PVTH01000001.1"/>
</dbReference>
<reference evidence="2 3" key="1">
    <citation type="submission" date="2018-03" db="EMBL/GenBank/DDBJ databases">
        <title>Genomic Encyclopedia of Type Strains, Phase III (KMG-III): the genomes of soil and plant-associated and newly described type strains.</title>
        <authorList>
            <person name="Whitman W."/>
        </authorList>
    </citation>
    <scope>NUCLEOTIDE SEQUENCE [LARGE SCALE GENOMIC DNA]</scope>
    <source>
        <strain evidence="2 3">CGMCC 1.9313</strain>
    </source>
</reference>